<feature type="chain" id="PRO_5040422189" description="Secreted protein" evidence="1">
    <location>
        <begin position="23"/>
        <end position="104"/>
    </location>
</feature>
<dbReference type="AlphaFoldDB" id="A0A9P8VH61"/>
<dbReference type="EMBL" id="JAGSXJ010000006">
    <property type="protein sequence ID" value="KAH6690720.1"/>
    <property type="molecule type" value="Genomic_DNA"/>
</dbReference>
<keyword evidence="3" id="KW-1185">Reference proteome</keyword>
<proteinExistence type="predicted"/>
<feature type="signal peptide" evidence="1">
    <location>
        <begin position="1"/>
        <end position="22"/>
    </location>
</feature>
<organism evidence="2 3">
    <name type="scientific">Plectosphaerella plurivora</name>
    <dbReference type="NCBI Taxonomy" id="936078"/>
    <lineage>
        <taxon>Eukaryota</taxon>
        <taxon>Fungi</taxon>
        <taxon>Dikarya</taxon>
        <taxon>Ascomycota</taxon>
        <taxon>Pezizomycotina</taxon>
        <taxon>Sordariomycetes</taxon>
        <taxon>Hypocreomycetidae</taxon>
        <taxon>Glomerellales</taxon>
        <taxon>Plectosphaerellaceae</taxon>
        <taxon>Plectosphaerella</taxon>
    </lineage>
</organism>
<keyword evidence="1" id="KW-0732">Signal</keyword>
<name>A0A9P8VH61_9PEZI</name>
<comment type="caution">
    <text evidence="2">The sequence shown here is derived from an EMBL/GenBank/DDBJ whole genome shotgun (WGS) entry which is preliminary data.</text>
</comment>
<evidence type="ECO:0000313" key="3">
    <source>
        <dbReference type="Proteomes" id="UP000770015"/>
    </source>
</evidence>
<evidence type="ECO:0008006" key="4">
    <source>
        <dbReference type="Google" id="ProtNLM"/>
    </source>
</evidence>
<evidence type="ECO:0000256" key="1">
    <source>
        <dbReference type="SAM" id="SignalP"/>
    </source>
</evidence>
<protein>
    <recommendedName>
        <fullName evidence="4">Secreted protein</fullName>
    </recommendedName>
</protein>
<evidence type="ECO:0000313" key="2">
    <source>
        <dbReference type="EMBL" id="KAH6690720.1"/>
    </source>
</evidence>
<reference evidence="2" key="1">
    <citation type="journal article" date="2021" name="Nat. Commun.">
        <title>Genetic determinants of endophytism in the Arabidopsis root mycobiome.</title>
        <authorList>
            <person name="Mesny F."/>
            <person name="Miyauchi S."/>
            <person name="Thiergart T."/>
            <person name="Pickel B."/>
            <person name="Atanasova L."/>
            <person name="Karlsson M."/>
            <person name="Huettel B."/>
            <person name="Barry K.W."/>
            <person name="Haridas S."/>
            <person name="Chen C."/>
            <person name="Bauer D."/>
            <person name="Andreopoulos W."/>
            <person name="Pangilinan J."/>
            <person name="LaButti K."/>
            <person name="Riley R."/>
            <person name="Lipzen A."/>
            <person name="Clum A."/>
            <person name="Drula E."/>
            <person name="Henrissat B."/>
            <person name="Kohler A."/>
            <person name="Grigoriev I.V."/>
            <person name="Martin F.M."/>
            <person name="Hacquard S."/>
        </authorList>
    </citation>
    <scope>NUCLEOTIDE SEQUENCE</scope>
    <source>
        <strain evidence="2">MPI-SDFR-AT-0117</strain>
    </source>
</reference>
<gene>
    <name evidence="2" type="ORF">F5X68DRAFT_203579</name>
</gene>
<dbReference type="Proteomes" id="UP000770015">
    <property type="component" value="Unassembled WGS sequence"/>
</dbReference>
<sequence length="104" mass="11522">MIMTSSAVTMLLLSYALETVAPLGHTGVALPRPQVRLRRKNPRHVRLQRQSVAFLVLLFALPTHRPRRGLHGLADVPASSVDVAVQRHDPERSVPSPPALKWPL</sequence>
<accession>A0A9P8VH61</accession>